<reference evidence="2" key="2">
    <citation type="submission" date="2015-03" db="UniProtKB">
        <authorList>
            <consortium name="EnsemblPlants"/>
        </authorList>
    </citation>
    <scope>IDENTIFICATION</scope>
</reference>
<dbReference type="InterPro" id="IPR001810">
    <property type="entry name" value="F-box_dom"/>
</dbReference>
<dbReference type="PANTHER" id="PTHR44259:SF29">
    <property type="entry name" value="F-BOX DOMAIN-CONTAINING PROTEIN"/>
    <property type="match status" value="1"/>
</dbReference>
<dbReference type="Proteomes" id="UP000032141">
    <property type="component" value="Chromosome C1"/>
</dbReference>
<dbReference type="Pfam" id="PF03478">
    <property type="entry name" value="Beta-prop_KIB1-4"/>
    <property type="match status" value="1"/>
</dbReference>
<proteinExistence type="predicted"/>
<dbReference type="InterPro" id="IPR005174">
    <property type="entry name" value="KIB1-4_b-propeller"/>
</dbReference>
<dbReference type="Gene3D" id="1.20.1280.50">
    <property type="match status" value="1"/>
</dbReference>
<dbReference type="OMA" id="PMWSELY"/>
<dbReference type="AlphaFoldDB" id="A0A0D3A3U2"/>
<dbReference type="EnsemblPlants" id="Bo1g017640.1">
    <property type="protein sequence ID" value="Bo1g017640.1"/>
    <property type="gene ID" value="Bo1g017640"/>
</dbReference>
<dbReference type="InterPro" id="IPR036047">
    <property type="entry name" value="F-box-like_dom_sf"/>
</dbReference>
<protein>
    <recommendedName>
        <fullName evidence="1">F-box domain-containing protein</fullName>
    </recommendedName>
</protein>
<evidence type="ECO:0000259" key="1">
    <source>
        <dbReference type="SMART" id="SM00256"/>
    </source>
</evidence>
<dbReference type="SUPFAM" id="SSF75011">
    <property type="entry name" value="3-carboxy-cis,cis-mucoante lactonizing enzyme"/>
    <property type="match status" value="1"/>
</dbReference>
<keyword evidence="3" id="KW-1185">Reference proteome</keyword>
<feature type="domain" description="F-box" evidence="1">
    <location>
        <begin position="18"/>
        <end position="58"/>
    </location>
</feature>
<reference evidence="2 3" key="1">
    <citation type="journal article" date="2014" name="Genome Biol.">
        <title>Transcriptome and methylome profiling reveals relics of genome dominance in the mesopolyploid Brassica oleracea.</title>
        <authorList>
            <person name="Parkin I.A."/>
            <person name="Koh C."/>
            <person name="Tang H."/>
            <person name="Robinson S.J."/>
            <person name="Kagale S."/>
            <person name="Clarke W.E."/>
            <person name="Town C.D."/>
            <person name="Nixon J."/>
            <person name="Krishnakumar V."/>
            <person name="Bidwell S.L."/>
            <person name="Denoeud F."/>
            <person name="Belcram H."/>
            <person name="Links M.G."/>
            <person name="Just J."/>
            <person name="Clarke C."/>
            <person name="Bender T."/>
            <person name="Huebert T."/>
            <person name="Mason A.S."/>
            <person name="Pires J.C."/>
            <person name="Barker G."/>
            <person name="Moore J."/>
            <person name="Walley P.G."/>
            <person name="Manoli S."/>
            <person name="Batley J."/>
            <person name="Edwards D."/>
            <person name="Nelson M.N."/>
            <person name="Wang X."/>
            <person name="Paterson A.H."/>
            <person name="King G."/>
            <person name="Bancroft I."/>
            <person name="Chalhoub B."/>
            <person name="Sharpe A.G."/>
        </authorList>
    </citation>
    <scope>NUCLEOTIDE SEQUENCE</scope>
    <source>
        <strain evidence="2 3">cv. TO1000</strain>
    </source>
</reference>
<accession>A0A0D3A3U2</accession>
<evidence type="ECO:0000313" key="3">
    <source>
        <dbReference type="Proteomes" id="UP000032141"/>
    </source>
</evidence>
<name>A0A0D3A3U2_BRAOL</name>
<evidence type="ECO:0000313" key="2">
    <source>
        <dbReference type="EnsemblPlants" id="Bo1g017640.1"/>
    </source>
</evidence>
<dbReference type="InterPro" id="IPR050942">
    <property type="entry name" value="F-box_BR-signaling"/>
</dbReference>
<organism evidence="2 3">
    <name type="scientific">Brassica oleracea var. oleracea</name>
    <dbReference type="NCBI Taxonomy" id="109376"/>
    <lineage>
        <taxon>Eukaryota</taxon>
        <taxon>Viridiplantae</taxon>
        <taxon>Streptophyta</taxon>
        <taxon>Embryophyta</taxon>
        <taxon>Tracheophyta</taxon>
        <taxon>Spermatophyta</taxon>
        <taxon>Magnoliopsida</taxon>
        <taxon>eudicotyledons</taxon>
        <taxon>Gunneridae</taxon>
        <taxon>Pentapetalae</taxon>
        <taxon>rosids</taxon>
        <taxon>malvids</taxon>
        <taxon>Brassicales</taxon>
        <taxon>Brassicaceae</taxon>
        <taxon>Brassiceae</taxon>
        <taxon>Brassica</taxon>
    </lineage>
</organism>
<dbReference type="HOGENOM" id="CLU_019286_7_1_1"/>
<dbReference type="SUPFAM" id="SSF81383">
    <property type="entry name" value="F-box domain"/>
    <property type="match status" value="1"/>
</dbReference>
<dbReference type="Gramene" id="Bo1g017640.1">
    <property type="protein sequence ID" value="Bo1g017640.1"/>
    <property type="gene ID" value="Bo1g017640"/>
</dbReference>
<dbReference type="PANTHER" id="PTHR44259">
    <property type="entry name" value="OS07G0183000 PROTEIN-RELATED"/>
    <property type="match status" value="1"/>
</dbReference>
<sequence length="399" mass="46282">MDQSESNPPPVTPMWSELYPDLLRSVFQRLSFTNLKRAKSVCRSWNSASRSCVPKRNQIPWLILFPQQNQTNSNNSCVLFVPDGKDNLYKTRDLGAEFTRSCCLASYGSWLLMFDQSWNLYIVNPLTLEIIDLPHSSLSKEDITRQPWLACLWVDKITKNYLVVWILHDRMVYTRKGDGRWRRTTSLFPAARVAQQIIHNSKDHKVYIAPDISLRVFVWDFSDDIPRQNGYILPFYVGRDALVDGGTIDWGRGYYFRRMIATSVSGQVLLVACMEQDSIWEFRIYAYDPLTKTGERVNDLGDEALILDMGFTVVVAKDIPGIKRNSIYFSYFNIDHQSKDPEHIFVYDLHTRTTERLPQWVVSSVGFSDARWFCWNLFLTNDKADTFEFSGDFSDQNGS</sequence>
<dbReference type="Pfam" id="PF00646">
    <property type="entry name" value="F-box"/>
    <property type="match status" value="1"/>
</dbReference>
<dbReference type="SMART" id="SM00256">
    <property type="entry name" value="FBOX"/>
    <property type="match status" value="1"/>
</dbReference>